<dbReference type="SUPFAM" id="SSF47413">
    <property type="entry name" value="lambda repressor-like DNA-binding domains"/>
    <property type="match status" value="1"/>
</dbReference>
<dbReference type="CDD" id="cd00093">
    <property type="entry name" value="HTH_XRE"/>
    <property type="match status" value="1"/>
</dbReference>
<dbReference type="Proteomes" id="UP000318093">
    <property type="component" value="Unassembled WGS sequence"/>
</dbReference>
<feature type="domain" description="HTH cro/C1-type" evidence="2">
    <location>
        <begin position="17"/>
        <end position="72"/>
    </location>
</feature>
<evidence type="ECO:0000259" key="2">
    <source>
        <dbReference type="PROSITE" id="PS50943"/>
    </source>
</evidence>
<dbReference type="Pfam" id="PF01381">
    <property type="entry name" value="HTH_3"/>
    <property type="match status" value="1"/>
</dbReference>
<organism evidence="3 4">
    <name type="scientific">Candidatus Segetimicrobium genomatis</name>
    <dbReference type="NCBI Taxonomy" id="2569760"/>
    <lineage>
        <taxon>Bacteria</taxon>
        <taxon>Bacillati</taxon>
        <taxon>Candidatus Sysuimicrobiota</taxon>
        <taxon>Candidatus Sysuimicrobiia</taxon>
        <taxon>Candidatus Sysuimicrobiales</taxon>
        <taxon>Candidatus Segetimicrobiaceae</taxon>
        <taxon>Candidatus Segetimicrobium</taxon>
    </lineage>
</organism>
<dbReference type="AlphaFoldDB" id="A0A537JDZ0"/>
<evidence type="ECO:0000256" key="1">
    <source>
        <dbReference type="ARBA" id="ARBA00023125"/>
    </source>
</evidence>
<dbReference type="InterPro" id="IPR010982">
    <property type="entry name" value="Lambda_DNA-bd_dom_sf"/>
</dbReference>
<accession>A0A537JDZ0</accession>
<gene>
    <name evidence="3" type="ORF">E6H03_06600</name>
</gene>
<evidence type="ECO:0000313" key="3">
    <source>
        <dbReference type="EMBL" id="TMI81725.1"/>
    </source>
</evidence>
<dbReference type="PANTHER" id="PTHR46797">
    <property type="entry name" value="HTH-TYPE TRANSCRIPTIONAL REGULATOR"/>
    <property type="match status" value="1"/>
</dbReference>
<comment type="caution">
    <text evidence="3">The sequence shown here is derived from an EMBL/GenBank/DDBJ whole genome shotgun (WGS) entry which is preliminary data.</text>
</comment>
<dbReference type="GO" id="GO:0003700">
    <property type="term" value="F:DNA-binding transcription factor activity"/>
    <property type="evidence" value="ECO:0007669"/>
    <property type="project" value="TreeGrafter"/>
</dbReference>
<dbReference type="SMART" id="SM00530">
    <property type="entry name" value="HTH_XRE"/>
    <property type="match status" value="1"/>
</dbReference>
<proteinExistence type="predicted"/>
<sequence>MEQRPVVELRRAFGGRVHEARQAAGISQAQLAKRLGLRSGVAVGDWERGKALPKFETFMRLCEALNQSPAYFIEGYRERPAKGRIESTQDAVDALEAKSVQRHLELIHRLEHLPVEIGRSIAPEELRTALERMRVEDLAATVETRLVAGSPRHGGREESASVAQEAFRQGWEAAHEAIRKWLSQRARAV</sequence>
<dbReference type="PROSITE" id="PS50943">
    <property type="entry name" value="HTH_CROC1"/>
    <property type="match status" value="1"/>
</dbReference>
<dbReference type="GO" id="GO:0005829">
    <property type="term" value="C:cytosol"/>
    <property type="evidence" value="ECO:0007669"/>
    <property type="project" value="TreeGrafter"/>
</dbReference>
<dbReference type="Gene3D" id="1.10.260.40">
    <property type="entry name" value="lambda repressor-like DNA-binding domains"/>
    <property type="match status" value="1"/>
</dbReference>
<keyword evidence="1" id="KW-0238">DNA-binding</keyword>
<name>A0A537JDZ0_9BACT</name>
<dbReference type="PANTHER" id="PTHR46797:SF1">
    <property type="entry name" value="METHYLPHOSPHONATE SYNTHASE"/>
    <property type="match status" value="1"/>
</dbReference>
<protein>
    <submittedName>
        <fullName evidence="3">Helix-turn-helix transcriptional regulator</fullName>
    </submittedName>
</protein>
<dbReference type="GO" id="GO:0003677">
    <property type="term" value="F:DNA binding"/>
    <property type="evidence" value="ECO:0007669"/>
    <property type="project" value="UniProtKB-KW"/>
</dbReference>
<evidence type="ECO:0000313" key="4">
    <source>
        <dbReference type="Proteomes" id="UP000318093"/>
    </source>
</evidence>
<dbReference type="EMBL" id="VBAN01000195">
    <property type="protein sequence ID" value="TMI81725.1"/>
    <property type="molecule type" value="Genomic_DNA"/>
</dbReference>
<dbReference type="InterPro" id="IPR050807">
    <property type="entry name" value="TransReg_Diox_bact_type"/>
</dbReference>
<dbReference type="InterPro" id="IPR001387">
    <property type="entry name" value="Cro/C1-type_HTH"/>
</dbReference>
<reference evidence="3 4" key="1">
    <citation type="journal article" date="2019" name="Nat. Microbiol.">
        <title>Mediterranean grassland soil C-N compound turnover is dependent on rainfall and depth, and is mediated by genomically divergent microorganisms.</title>
        <authorList>
            <person name="Diamond S."/>
            <person name="Andeer P.F."/>
            <person name="Li Z."/>
            <person name="Crits-Christoph A."/>
            <person name="Burstein D."/>
            <person name="Anantharaman K."/>
            <person name="Lane K.R."/>
            <person name="Thomas B.C."/>
            <person name="Pan C."/>
            <person name="Northen T.R."/>
            <person name="Banfield J.F."/>
        </authorList>
    </citation>
    <scope>NUCLEOTIDE SEQUENCE [LARGE SCALE GENOMIC DNA]</scope>
    <source>
        <strain evidence="3">NP_6</strain>
    </source>
</reference>